<dbReference type="EMBL" id="JACEFF010000629">
    <property type="protein sequence ID" value="KAH9633898.1"/>
    <property type="molecule type" value="Genomic_DNA"/>
</dbReference>
<dbReference type="GO" id="GO:0046872">
    <property type="term" value="F:metal ion binding"/>
    <property type="evidence" value="ECO:0007669"/>
    <property type="project" value="UniProtKB-KW"/>
</dbReference>
<dbReference type="PANTHER" id="PTHR11575">
    <property type="entry name" value="5'-NUCLEOTIDASE-RELATED"/>
    <property type="match status" value="1"/>
</dbReference>
<dbReference type="GO" id="GO:0005886">
    <property type="term" value="C:plasma membrane"/>
    <property type="evidence" value="ECO:0007669"/>
    <property type="project" value="TreeGrafter"/>
</dbReference>
<feature type="domain" description="5'-Nucleotidase C-terminal" evidence="10">
    <location>
        <begin position="1685"/>
        <end position="1852"/>
    </location>
</feature>
<evidence type="ECO:0000259" key="10">
    <source>
        <dbReference type="Pfam" id="PF02872"/>
    </source>
</evidence>
<accession>A0A922MCA9</accession>
<gene>
    <name evidence="11" type="ORF">HF086_002929</name>
</gene>
<protein>
    <recommendedName>
        <fullName evidence="3">5'-nucleotidase</fullName>
        <ecNumber evidence="3">3.1.3.5</ecNumber>
    </recommendedName>
</protein>
<organism evidence="11 12">
    <name type="scientific">Spodoptera exigua</name>
    <name type="common">Beet armyworm</name>
    <name type="synonym">Noctua fulgens</name>
    <dbReference type="NCBI Taxonomy" id="7107"/>
    <lineage>
        <taxon>Eukaryota</taxon>
        <taxon>Metazoa</taxon>
        <taxon>Ecdysozoa</taxon>
        <taxon>Arthropoda</taxon>
        <taxon>Hexapoda</taxon>
        <taxon>Insecta</taxon>
        <taxon>Pterygota</taxon>
        <taxon>Neoptera</taxon>
        <taxon>Endopterygota</taxon>
        <taxon>Lepidoptera</taxon>
        <taxon>Glossata</taxon>
        <taxon>Ditrysia</taxon>
        <taxon>Noctuoidea</taxon>
        <taxon>Noctuidae</taxon>
        <taxon>Amphipyrinae</taxon>
        <taxon>Spodoptera</taxon>
    </lineage>
</organism>
<feature type="domain" description="Calcineurin-like phosphoesterase" evidence="9">
    <location>
        <begin position="1463"/>
        <end position="1591"/>
    </location>
</feature>
<feature type="domain" description="Calcineurin-like phosphoesterase" evidence="9">
    <location>
        <begin position="557"/>
        <end position="688"/>
    </location>
</feature>
<feature type="domain" description="Calcineurin-like phosphoesterase" evidence="9">
    <location>
        <begin position="41"/>
        <end position="256"/>
    </location>
</feature>
<evidence type="ECO:0000256" key="5">
    <source>
        <dbReference type="ARBA" id="ARBA00022729"/>
    </source>
</evidence>
<evidence type="ECO:0000259" key="9">
    <source>
        <dbReference type="Pfam" id="PF00149"/>
    </source>
</evidence>
<reference evidence="11" key="1">
    <citation type="journal article" date="2021" name="G3 (Bethesda)">
        <title>Genome and transcriptome analysis of the beet armyworm Spodoptera exigua reveals targets for pest control. .</title>
        <authorList>
            <person name="Simon S."/>
            <person name="Breeschoten T."/>
            <person name="Jansen H.J."/>
            <person name="Dirks R.P."/>
            <person name="Schranz M.E."/>
            <person name="Ros V.I.D."/>
        </authorList>
    </citation>
    <scope>NUCLEOTIDE SEQUENCE</scope>
    <source>
        <strain evidence="11">TB_SE_WUR_2020</strain>
    </source>
</reference>
<dbReference type="EC" id="3.1.3.5" evidence="3"/>
<comment type="caution">
    <text evidence="11">The sequence shown here is derived from an EMBL/GenBank/DDBJ whole genome shotgun (WGS) entry which is preliminary data.</text>
</comment>
<dbReference type="InterPro" id="IPR036907">
    <property type="entry name" value="5'-Nucleotdase_C_sf"/>
</dbReference>
<dbReference type="InterPro" id="IPR006179">
    <property type="entry name" value="5_nucleotidase/apyrase"/>
</dbReference>
<evidence type="ECO:0000256" key="7">
    <source>
        <dbReference type="ARBA" id="ARBA00022801"/>
    </source>
</evidence>
<name>A0A922MCA9_SPOEX</name>
<keyword evidence="6" id="KW-0547">Nucleotide-binding</keyword>
<dbReference type="PANTHER" id="PTHR11575:SF24">
    <property type="entry name" value="5'-NUCLEOTIDASE"/>
    <property type="match status" value="1"/>
</dbReference>
<dbReference type="PRINTS" id="PR01607">
    <property type="entry name" value="APYRASEFAMLY"/>
</dbReference>
<dbReference type="InterPro" id="IPR004843">
    <property type="entry name" value="Calcineurin-like_PHP"/>
</dbReference>
<dbReference type="InterPro" id="IPR029052">
    <property type="entry name" value="Metallo-depent_PP-like"/>
</dbReference>
<feature type="signal peptide" evidence="8">
    <location>
        <begin position="1"/>
        <end position="27"/>
    </location>
</feature>
<dbReference type="FunFam" id="3.60.21.10:FF:000020">
    <property type="entry name" value="NT5E isoform 4"/>
    <property type="match status" value="3"/>
</dbReference>
<feature type="chain" id="PRO_5037663971" description="5'-nucleotidase" evidence="8">
    <location>
        <begin position="28"/>
        <end position="1916"/>
    </location>
</feature>
<keyword evidence="5 8" id="KW-0732">Signal</keyword>
<feature type="domain" description="5'-Nucleotidase C-terminal" evidence="10">
    <location>
        <begin position="347"/>
        <end position="519"/>
    </location>
</feature>
<dbReference type="InterPro" id="IPR008334">
    <property type="entry name" value="5'-Nucleotdase_C"/>
</dbReference>
<evidence type="ECO:0000256" key="3">
    <source>
        <dbReference type="ARBA" id="ARBA00012643"/>
    </source>
</evidence>
<feature type="non-terminal residue" evidence="11">
    <location>
        <position position="1916"/>
    </location>
</feature>
<keyword evidence="4" id="KW-0479">Metal-binding</keyword>
<dbReference type="SUPFAM" id="SSF56300">
    <property type="entry name" value="Metallo-dependent phosphatases"/>
    <property type="match status" value="4"/>
</dbReference>
<evidence type="ECO:0000256" key="1">
    <source>
        <dbReference type="ARBA" id="ARBA00000815"/>
    </source>
</evidence>
<dbReference type="Proteomes" id="UP000814243">
    <property type="component" value="Unassembled WGS sequence"/>
</dbReference>
<dbReference type="Pfam" id="PF02872">
    <property type="entry name" value="5_nucleotid_C"/>
    <property type="match status" value="4"/>
</dbReference>
<evidence type="ECO:0000313" key="11">
    <source>
        <dbReference type="EMBL" id="KAH9633898.1"/>
    </source>
</evidence>
<dbReference type="Gene3D" id="3.90.780.10">
    <property type="entry name" value="5'-Nucleotidase, C-terminal domain"/>
    <property type="match status" value="4"/>
</dbReference>
<dbReference type="GO" id="GO:0006196">
    <property type="term" value="P:AMP catabolic process"/>
    <property type="evidence" value="ECO:0007669"/>
    <property type="project" value="TreeGrafter"/>
</dbReference>
<dbReference type="FunFam" id="3.90.780.10:FF:000001">
    <property type="entry name" value="NT5E isoform 3"/>
    <property type="match status" value="3"/>
</dbReference>
<dbReference type="GO" id="GO:0008253">
    <property type="term" value="F:5'-nucleotidase activity"/>
    <property type="evidence" value="ECO:0007669"/>
    <property type="project" value="UniProtKB-EC"/>
</dbReference>
<dbReference type="Pfam" id="PF00149">
    <property type="entry name" value="Metallophos"/>
    <property type="match status" value="3"/>
</dbReference>
<sequence length="1916" mass="209573">SVPKYRHFVLQKVLTTAVLAIAALSSASVVKTPGDNFELLILHNNDMHARFEQTSQQGGTCTTADREAGKCYGGFPRVAHVVKEARKAAQSGEGPPVLYLNAGDTYTGTAWFTIYKWKIAAEFVNALQPDAVSLGNNEVDKETLEVSPFLENLKTNILACNVVLKSAEGKVKIEKSVVFDIKGVKVGVVGYLTPNNNILDSLGQIEYIDEVIAVASEVKNLQASGVKIIIALGHSTLAKEQEIAREVTGIDLVIAGNKNTFYWNGQTLTDDHEPIVVTQASGKKVPIIPSTAYNTHLGSIKVTFDNNGEISEYNAKPILLDDSIPQDTKDVQLLETLSLDLPKNTEVLGKTAVALDGQSCSTEECNLGNLIADAIVHYYAVNYEGERWTDAPIAIIPSGVIARQTIAPPNRPADVTRGDLLTVLPLESSLVAVTMNGQILKQVLEHSVSETDPGSYLQFSGIRAVFAMGNSPGTRLKSAVVRCWECNVPLFYEIEDNRNYKILMPASMANGEFGYSMLTALPKTELDYDEITCTAEFIKTRSPVYPEVAGRTQTGSAIACLGNHEFDNGVAGLSPFITNISCPVLAANLNLTNVPELQNQSNLMNSVVFDINNTKIGIVGYLTPDTKFLAIRNNVEYIDEIVAVRNEVALLKSKGVNIIIALGHSGFVKDVEIAREVEEIDLVIGGHTNTFLWNGNVTDSENPEGPYPTLVEQKSGRLVPAVQAYGFTKYLGKLHIIFNADGEINSIDGNPILLDNSITQDPAVLEIVNYYQESVQNITEQVIGNTSTFVDGHSCRIKECNMGNFMADAVIHNYVSNYRGQGWTDAPIAVIHSGGIRSSFDKQDAITNITKGDTVRVMPFDGILVKIRIDGLSILKMLEYSVRNYNASFPSGHFLQMSGMKVKYDMSQPSDSRVMNVSVLCGDCLYPEYNTLNKTEEYNILMPAFLANGGDGFNMFDNLTITNLDIDEISSAEAYIQSHSPLHPAVEGRIILENVNSVGQVDRRIEVTLLDPFSLGNHEFDNGISGLTPFIENLTCPILAANLVLTKEPELQSKKNLMDSVVFDINGTKIGVIGYLTPDTKVLAIRNDVEYIEEVIAIQKEAAKLKQFGVNILIALGHSGFTKDLEIAEKVEDIDVVIGGHTNTFLWNGTSPDVEKPEGMYPTLVKQKSGRLVPAVQAYAYTKYLGKLHIVFDANGEIISSDGNPVLLDNSIPQDPEVLAIVNRYRESMLQITEQIVGHTSVILDGQSCRLRECNMGNLITDAMIQRYASEYKGYGWTDAPIAIIQGGGIRASVAHLNLPANITQGDLLRVMPFDGNIVKITINGSDVLKMLEHSVWKYNTKRAVGQFLQMSGMMVEYDFRNAPGKRVSKVYMRCGECTNPEYTALNKTGTYKILMPAFLSMGGDGFSIFDGLPSTPLSYDELGSTIQYVENHSPVYPAVEGRIVIHNLDKLRNSGTTLKLSSLGNHEFDNGVSGLTPFIENLTCPVLCANLVLNKVPELAREANLKKSIVLDVAGHKIGIVGYLTPETKVLAVPNDVEYSDEIEALNKEVKKLQSEGIKIIIAVGHSGYHRDLEIAKGVDGLDLIIGGHTNTFLWNGTSPDAEQPEGFYPTYVEQPSGRKVPVVQAYAYTKYLGKLYLLFDSEGNLVSSDGTPILLDQSIPQDEEVLQIIHKYKDNVVNITEEVVGRTAVILSDECSGVECNIGNLITDAMVYKYASEYTGEHWTDAPIAIIQAGGIRAPVAHAKMPTNITTGDLLTVMPFDGNAVTVTVNGSILNEMIEHSVASGEFLQYSGIKVVYDRRRPSGSRVVDATVRCWACDIPKFTKIVDKDIYKVIMPSFLATGGDGYSMFHGLPTTTLDYNELISTKYYISRHSPIYPQVEGRITFLNEHESSSSCTAEVSLLLMLFTILASLVA</sequence>
<evidence type="ECO:0000256" key="6">
    <source>
        <dbReference type="ARBA" id="ARBA00022741"/>
    </source>
</evidence>
<evidence type="ECO:0000256" key="2">
    <source>
        <dbReference type="ARBA" id="ARBA00006654"/>
    </source>
</evidence>
<evidence type="ECO:0000256" key="4">
    <source>
        <dbReference type="ARBA" id="ARBA00022723"/>
    </source>
</evidence>
<evidence type="ECO:0000313" key="12">
    <source>
        <dbReference type="Proteomes" id="UP000814243"/>
    </source>
</evidence>
<comment type="similarity">
    <text evidence="2">Belongs to the 5'-nucleotidase family.</text>
</comment>
<dbReference type="Gene3D" id="3.60.21.10">
    <property type="match status" value="4"/>
</dbReference>
<evidence type="ECO:0000256" key="8">
    <source>
        <dbReference type="SAM" id="SignalP"/>
    </source>
</evidence>
<dbReference type="SUPFAM" id="SSF55816">
    <property type="entry name" value="5'-nucleotidase (syn. UDP-sugar hydrolase), C-terminal domain"/>
    <property type="match status" value="4"/>
</dbReference>
<keyword evidence="7" id="KW-0378">Hydrolase</keyword>
<proteinExistence type="inferred from homology"/>
<dbReference type="GO" id="GO:0000166">
    <property type="term" value="F:nucleotide binding"/>
    <property type="evidence" value="ECO:0007669"/>
    <property type="project" value="UniProtKB-KW"/>
</dbReference>
<feature type="domain" description="5'-Nucleotidase C-terminal" evidence="10">
    <location>
        <begin position="1237"/>
        <end position="1411"/>
    </location>
</feature>
<comment type="catalytic activity">
    <reaction evidence="1">
        <text>a ribonucleoside 5'-phosphate + H2O = a ribonucleoside + phosphate</text>
        <dbReference type="Rhea" id="RHEA:12484"/>
        <dbReference type="ChEBI" id="CHEBI:15377"/>
        <dbReference type="ChEBI" id="CHEBI:18254"/>
        <dbReference type="ChEBI" id="CHEBI:43474"/>
        <dbReference type="ChEBI" id="CHEBI:58043"/>
        <dbReference type="EC" id="3.1.3.5"/>
    </reaction>
</comment>
<feature type="domain" description="5'-Nucleotidase C-terminal" evidence="10">
    <location>
        <begin position="782"/>
        <end position="957"/>
    </location>
</feature>